<accession>A0AAV0XIY1</accession>
<evidence type="ECO:0000313" key="4">
    <source>
        <dbReference type="EMBL" id="CAI6367431.1"/>
    </source>
</evidence>
<name>A0AAV0XIY1_9HEMI</name>
<protein>
    <recommendedName>
        <fullName evidence="3">PID domain-containing protein</fullName>
    </recommendedName>
</protein>
<dbReference type="InterPro" id="IPR011993">
    <property type="entry name" value="PH-like_dom_sf"/>
</dbReference>
<dbReference type="InterPro" id="IPR006020">
    <property type="entry name" value="PTB/PI_dom"/>
</dbReference>
<sequence>MTNYRRRNCGHVLNDTINRWPQDEIGILDGNCSFNVGYLGSVEVSEPTNSKICRESFAKLYQEYKTGISHPNSAILWITGYELRIVEKKSKGLILAHTIENVIFCASAAGNTDQLFYTSRDSSNNRWLCYLIIVTDFSSDRLCRAVGFAFKVCLRRKTVREGSATNTTTSTRSIG</sequence>
<dbReference type="PANTHER" id="PTHR47368:SF2">
    <property type="entry name" value="PID DOMAIN-CONTAINING PROTEIN"/>
    <property type="match status" value="1"/>
</dbReference>
<dbReference type="PROSITE" id="PS01179">
    <property type="entry name" value="PID"/>
    <property type="match status" value="1"/>
</dbReference>
<dbReference type="Proteomes" id="UP001160148">
    <property type="component" value="Unassembled WGS sequence"/>
</dbReference>
<reference evidence="4 5" key="1">
    <citation type="submission" date="2023-01" db="EMBL/GenBank/DDBJ databases">
        <authorList>
            <person name="Whitehead M."/>
        </authorList>
    </citation>
    <scope>NUCLEOTIDE SEQUENCE [LARGE SCALE GENOMIC DNA]</scope>
</reference>
<organism evidence="4 5">
    <name type="scientific">Macrosiphum euphorbiae</name>
    <name type="common">potato aphid</name>
    <dbReference type="NCBI Taxonomy" id="13131"/>
    <lineage>
        <taxon>Eukaryota</taxon>
        <taxon>Metazoa</taxon>
        <taxon>Ecdysozoa</taxon>
        <taxon>Arthropoda</taxon>
        <taxon>Hexapoda</taxon>
        <taxon>Insecta</taxon>
        <taxon>Pterygota</taxon>
        <taxon>Neoptera</taxon>
        <taxon>Paraneoptera</taxon>
        <taxon>Hemiptera</taxon>
        <taxon>Sternorrhyncha</taxon>
        <taxon>Aphidomorpha</taxon>
        <taxon>Aphidoidea</taxon>
        <taxon>Aphididae</taxon>
        <taxon>Macrosiphini</taxon>
        <taxon>Macrosiphum</taxon>
    </lineage>
</organism>
<keyword evidence="5" id="KW-1185">Reference proteome</keyword>
<keyword evidence="1" id="KW-0217">Developmental protein</keyword>
<dbReference type="SMART" id="SM00462">
    <property type="entry name" value="PTB"/>
    <property type="match status" value="1"/>
</dbReference>
<evidence type="ECO:0000313" key="5">
    <source>
        <dbReference type="Proteomes" id="UP001160148"/>
    </source>
</evidence>
<feature type="domain" description="PID" evidence="3">
    <location>
        <begin position="32"/>
        <end position="157"/>
    </location>
</feature>
<gene>
    <name evidence="4" type="ORF">MEUPH1_LOCUS21907</name>
</gene>
<dbReference type="PANTHER" id="PTHR47368">
    <property type="entry name" value="NUMB"/>
    <property type="match status" value="1"/>
</dbReference>
<evidence type="ECO:0000256" key="1">
    <source>
        <dbReference type="ARBA" id="ARBA00022473"/>
    </source>
</evidence>
<evidence type="ECO:0000256" key="2">
    <source>
        <dbReference type="ARBA" id="ARBA00022553"/>
    </source>
</evidence>
<dbReference type="GO" id="GO:0005737">
    <property type="term" value="C:cytoplasm"/>
    <property type="evidence" value="ECO:0007669"/>
    <property type="project" value="TreeGrafter"/>
</dbReference>
<evidence type="ECO:0000259" key="3">
    <source>
        <dbReference type="PROSITE" id="PS01179"/>
    </source>
</evidence>
<comment type="caution">
    <text evidence="4">The sequence shown here is derived from an EMBL/GenBank/DDBJ whole genome shotgun (WGS) entry which is preliminary data.</text>
</comment>
<keyword evidence="2" id="KW-0597">Phosphoprotein</keyword>
<dbReference type="EMBL" id="CARXXK010000004">
    <property type="protein sequence ID" value="CAI6367431.1"/>
    <property type="molecule type" value="Genomic_DNA"/>
</dbReference>
<proteinExistence type="predicted"/>
<dbReference type="AlphaFoldDB" id="A0AAV0XIY1"/>
<dbReference type="SUPFAM" id="SSF50729">
    <property type="entry name" value="PH domain-like"/>
    <property type="match status" value="1"/>
</dbReference>
<dbReference type="Pfam" id="PF00640">
    <property type="entry name" value="PID"/>
    <property type="match status" value="1"/>
</dbReference>
<dbReference type="Gene3D" id="2.30.29.30">
    <property type="entry name" value="Pleckstrin-homology domain (PH domain)/Phosphotyrosine-binding domain (PTB)"/>
    <property type="match status" value="1"/>
</dbReference>
<dbReference type="InterPro" id="IPR016698">
    <property type="entry name" value="Numb/numb-like"/>
</dbReference>